<dbReference type="InterPro" id="IPR011050">
    <property type="entry name" value="Pectin_lyase_fold/virulence"/>
</dbReference>
<feature type="non-terminal residue" evidence="9">
    <location>
        <position position="1"/>
    </location>
</feature>
<feature type="domain" description="Right handed beta helix" evidence="8">
    <location>
        <begin position="122"/>
        <end position="247"/>
    </location>
</feature>
<dbReference type="PANTHER" id="PTHR11319">
    <property type="entry name" value="G PROTEIN-COUPLED RECEPTOR-RELATED"/>
    <property type="match status" value="1"/>
</dbReference>
<dbReference type="NCBIfam" id="TIGR01376">
    <property type="entry name" value="POMP_repeat"/>
    <property type="match status" value="1"/>
</dbReference>
<keyword evidence="7" id="KW-0998">Cell outer membrane</keyword>
<dbReference type="PANTHER" id="PTHR11319:SF35">
    <property type="entry name" value="OUTER MEMBRANE PROTEIN PMPC-RELATED"/>
    <property type="match status" value="1"/>
</dbReference>
<evidence type="ECO:0000256" key="6">
    <source>
        <dbReference type="ARBA" id="ARBA00023136"/>
    </source>
</evidence>
<evidence type="ECO:0000256" key="1">
    <source>
        <dbReference type="ARBA" id="ARBA00004196"/>
    </source>
</evidence>
<name>X0XXJ6_9ZZZZ</name>
<dbReference type="SMART" id="SM00710">
    <property type="entry name" value="PbH1"/>
    <property type="match status" value="5"/>
</dbReference>
<evidence type="ECO:0000256" key="4">
    <source>
        <dbReference type="ARBA" id="ARBA00022525"/>
    </source>
</evidence>
<feature type="non-terminal residue" evidence="9">
    <location>
        <position position="248"/>
    </location>
</feature>
<protein>
    <recommendedName>
        <fullName evidence="8">Right handed beta helix domain-containing protein</fullName>
    </recommendedName>
</protein>
<accession>X0XXJ6</accession>
<dbReference type="InterPro" id="IPR039448">
    <property type="entry name" value="Beta_helix"/>
</dbReference>
<dbReference type="Pfam" id="PF13229">
    <property type="entry name" value="Beta_helix"/>
    <property type="match status" value="1"/>
</dbReference>
<evidence type="ECO:0000259" key="8">
    <source>
        <dbReference type="Pfam" id="PF13229"/>
    </source>
</evidence>
<keyword evidence="6" id="KW-0472">Membrane</keyword>
<evidence type="ECO:0000313" key="9">
    <source>
        <dbReference type="EMBL" id="GAG41323.1"/>
    </source>
</evidence>
<keyword evidence="4" id="KW-0964">Secreted</keyword>
<dbReference type="EMBL" id="BARS01045000">
    <property type="protein sequence ID" value="GAG41323.1"/>
    <property type="molecule type" value="Genomic_DNA"/>
</dbReference>
<dbReference type="InterPro" id="IPR003368">
    <property type="entry name" value="POMP_repeat"/>
</dbReference>
<evidence type="ECO:0000256" key="5">
    <source>
        <dbReference type="ARBA" id="ARBA00022729"/>
    </source>
</evidence>
<dbReference type="InterPro" id="IPR006626">
    <property type="entry name" value="PbH1"/>
</dbReference>
<proteinExistence type="predicted"/>
<evidence type="ECO:0000256" key="2">
    <source>
        <dbReference type="ARBA" id="ARBA00004442"/>
    </source>
</evidence>
<reference evidence="9" key="1">
    <citation type="journal article" date="2014" name="Front. Microbiol.">
        <title>High frequency of phylogenetically diverse reductive dehalogenase-homologous genes in deep subseafloor sedimentary metagenomes.</title>
        <authorList>
            <person name="Kawai M."/>
            <person name="Futagami T."/>
            <person name="Toyoda A."/>
            <person name="Takaki Y."/>
            <person name="Nishi S."/>
            <person name="Hori S."/>
            <person name="Arai W."/>
            <person name="Tsubouchi T."/>
            <person name="Morono Y."/>
            <person name="Uchiyama I."/>
            <person name="Ito T."/>
            <person name="Fujiyama A."/>
            <person name="Inagaki F."/>
            <person name="Takami H."/>
        </authorList>
    </citation>
    <scope>NUCLEOTIDE SEQUENCE</scope>
    <source>
        <strain evidence="9">Expedition CK06-06</strain>
    </source>
</reference>
<evidence type="ECO:0000256" key="7">
    <source>
        <dbReference type="ARBA" id="ARBA00023237"/>
    </source>
</evidence>
<sequence>YSDSDNTVVLNNCRFAGSLGGAVYCAPNCVLNVDDCSFKDNTDTDDGGAIFAGSGSYVKVADSTFVGNSAYSGGGALNCKTNANFKNCLFRENESGGNGGAIDAYYDTGNPEVRLILNLSFESCYFTGNKATEGLDGWGGGVYFKDFNATFTDCSFVDNVARSGGGLFLTSGTVTLSGGIISSNRSVGGDDHDIGGGLACVDTHATIENCTIKDNVARGVNGAGGAINFYGGYVKHQVRNCLITGNSA</sequence>
<dbReference type="SUPFAM" id="SSF51126">
    <property type="entry name" value="Pectin lyase-like"/>
    <property type="match status" value="1"/>
</dbReference>
<dbReference type="GO" id="GO:0005576">
    <property type="term" value="C:extracellular region"/>
    <property type="evidence" value="ECO:0007669"/>
    <property type="project" value="UniProtKB-SubCell"/>
</dbReference>
<dbReference type="AlphaFoldDB" id="X0XXJ6"/>
<dbReference type="GO" id="GO:0009279">
    <property type="term" value="C:cell outer membrane"/>
    <property type="evidence" value="ECO:0007669"/>
    <property type="project" value="UniProtKB-SubCell"/>
</dbReference>
<comment type="caution">
    <text evidence="9">The sequence shown here is derived from an EMBL/GenBank/DDBJ whole genome shotgun (WGS) entry which is preliminary data.</text>
</comment>
<organism evidence="9">
    <name type="scientific">marine sediment metagenome</name>
    <dbReference type="NCBI Taxonomy" id="412755"/>
    <lineage>
        <taxon>unclassified sequences</taxon>
        <taxon>metagenomes</taxon>
        <taxon>ecological metagenomes</taxon>
    </lineage>
</organism>
<gene>
    <name evidence="9" type="ORF">S01H1_67909</name>
</gene>
<comment type="subcellular location">
    <subcellularLocation>
        <location evidence="1">Cell envelope</location>
    </subcellularLocation>
    <subcellularLocation>
        <location evidence="2">Cell outer membrane</location>
    </subcellularLocation>
    <subcellularLocation>
        <location evidence="3">Secreted</location>
    </subcellularLocation>
</comment>
<evidence type="ECO:0000256" key="3">
    <source>
        <dbReference type="ARBA" id="ARBA00004613"/>
    </source>
</evidence>
<keyword evidence="5" id="KW-0732">Signal</keyword>
<dbReference type="Pfam" id="PF02415">
    <property type="entry name" value="Chlam_PMP"/>
    <property type="match status" value="3"/>
</dbReference>